<feature type="compositionally biased region" description="Basic residues" evidence="2">
    <location>
        <begin position="219"/>
        <end position="229"/>
    </location>
</feature>
<feature type="compositionally biased region" description="Basic and acidic residues" evidence="2">
    <location>
        <begin position="506"/>
        <end position="522"/>
    </location>
</feature>
<evidence type="ECO:0000256" key="2">
    <source>
        <dbReference type="SAM" id="MobiDB-lite"/>
    </source>
</evidence>
<dbReference type="GeneID" id="30965691"/>
<reference evidence="4" key="1">
    <citation type="submission" date="2016-05" db="EMBL/GenBank/DDBJ databases">
        <title>Comparative genomics of biotechnologically important yeasts.</title>
        <authorList>
            <consortium name="DOE Joint Genome Institute"/>
            <person name="Riley R."/>
            <person name="Haridas S."/>
            <person name="Wolfe K.H."/>
            <person name="Lopes M.R."/>
            <person name="Hittinger C.T."/>
            <person name="Goker M."/>
            <person name="Salamov A."/>
            <person name="Wisecaver J."/>
            <person name="Long T.M."/>
            <person name="Aerts A.L."/>
            <person name="Barry K."/>
            <person name="Choi C."/>
            <person name="Clum A."/>
            <person name="Coughlan A.Y."/>
            <person name="Deshpande S."/>
            <person name="Douglass A.P."/>
            <person name="Hanson S.J."/>
            <person name="Klenk H.-P."/>
            <person name="Labutti K."/>
            <person name="Lapidus A."/>
            <person name="Lindquist E."/>
            <person name="Lipzen A."/>
            <person name="Meier-Kolthoff J.P."/>
            <person name="Ohm R.A."/>
            <person name="Otillar R.P."/>
            <person name="Pangilinan J."/>
            <person name="Peng Y."/>
            <person name="Rokas A."/>
            <person name="Rosa C.A."/>
            <person name="Scheuner C."/>
            <person name="Sibirny A.A."/>
            <person name="Slot J.C."/>
            <person name="Stielow J.B."/>
            <person name="Sun H."/>
            <person name="Kurtzman C.P."/>
            <person name="Blackwell M."/>
            <person name="Grigoriev I.V."/>
            <person name="Jeffries T.W."/>
        </authorList>
    </citation>
    <scope>NUCLEOTIDE SEQUENCE [LARGE SCALE GENOMIC DNA]</scope>
    <source>
        <strain evidence="4">DSM 1968</strain>
    </source>
</reference>
<dbReference type="AlphaFoldDB" id="A0A1D2VBQ8"/>
<dbReference type="EMBL" id="KV454489">
    <property type="protein sequence ID" value="ODV58897.1"/>
    <property type="molecule type" value="Genomic_DNA"/>
</dbReference>
<feature type="compositionally biased region" description="Polar residues" evidence="2">
    <location>
        <begin position="434"/>
        <end position="443"/>
    </location>
</feature>
<feature type="compositionally biased region" description="Low complexity" evidence="2">
    <location>
        <begin position="252"/>
        <end position="263"/>
    </location>
</feature>
<evidence type="ECO:0000313" key="4">
    <source>
        <dbReference type="Proteomes" id="UP000095038"/>
    </source>
</evidence>
<feature type="region of interest" description="Disordered" evidence="2">
    <location>
        <begin position="39"/>
        <end position="71"/>
    </location>
</feature>
<protein>
    <submittedName>
        <fullName evidence="3">Uncharacterized protein</fullName>
    </submittedName>
</protein>
<feature type="compositionally biased region" description="Basic and acidic residues" evidence="2">
    <location>
        <begin position="453"/>
        <end position="474"/>
    </location>
</feature>
<evidence type="ECO:0000256" key="1">
    <source>
        <dbReference type="SAM" id="Coils"/>
    </source>
</evidence>
<gene>
    <name evidence="3" type="ORF">ASCRUDRAFT_72299</name>
</gene>
<keyword evidence="1" id="KW-0175">Coiled coil</keyword>
<dbReference type="Proteomes" id="UP000095038">
    <property type="component" value="Unassembled WGS sequence"/>
</dbReference>
<feature type="region of interest" description="Disordered" evidence="2">
    <location>
        <begin position="180"/>
        <end position="263"/>
    </location>
</feature>
<dbReference type="InParanoid" id="A0A1D2VBQ8"/>
<proteinExistence type="predicted"/>
<organism evidence="3 4">
    <name type="scientific">Ascoidea rubescens DSM 1968</name>
    <dbReference type="NCBI Taxonomy" id="1344418"/>
    <lineage>
        <taxon>Eukaryota</taxon>
        <taxon>Fungi</taxon>
        <taxon>Dikarya</taxon>
        <taxon>Ascomycota</taxon>
        <taxon>Saccharomycotina</taxon>
        <taxon>Saccharomycetes</taxon>
        <taxon>Ascoideaceae</taxon>
        <taxon>Ascoidea</taxon>
    </lineage>
</organism>
<name>A0A1D2VBQ8_9ASCO</name>
<feature type="compositionally biased region" description="Basic residues" evidence="2">
    <location>
        <begin position="190"/>
        <end position="209"/>
    </location>
</feature>
<feature type="coiled-coil region" evidence="1">
    <location>
        <begin position="8"/>
        <end position="35"/>
    </location>
</feature>
<feature type="compositionally biased region" description="Low complexity" evidence="2">
    <location>
        <begin position="496"/>
        <end position="505"/>
    </location>
</feature>
<accession>A0A1D2VBQ8</accession>
<sequence length="594" mass="68180">MDLNYLLNDDRSNNAKDLIKEIEDLRREFNENYNDPKFISQKSANIKNIKDNDNDNDNNNENENDKQNNNLNHQESSISKLHSENLKLLAILNDTKIINQNDPISSSIPINFDHTNNADSLIIQNSNQIKIENINQKNNFHSPNSTTDQSFFVENVSERLKRSAKKKISYFNQNDNLLIEINSPNNNSKTKVKTKQKTKTKTASKKNKNRKDNLPSKSPPKKQKNKKKSYISNQFIDISDDDNYHESKNIPTSSSTNSQSSSFTNKITDINLKNLINHSSSQRLVNDSLPSKIHAGIIELSDGDDIEVDTVEYQGKKRKKENNLIIEINSSPRDHNSDGIKRAKKRNSRNIILNSESDGNFSYFGDEDITLDLEKSNEKKKDITELNNKNGIEIDVPKNLVEVEKNKKSKLLVKIQINSKKLTNLAAKNTTDTQDNLLQLNEPNQEKHKKPSKKLDKINKRIKSKDIEMKDKPSSHLKIKTGHLQVNNNDNDNDNKNNNDNNNNDNNEKTKQGNKTKDPPKEKFSEIVTSILSDSNKVLQQRTIAKKTSNKKKREKSLGELCSKTNFRPYRVGLSKRVKIDHLHEYLKKETKNT</sequence>
<keyword evidence="4" id="KW-1185">Reference proteome</keyword>
<dbReference type="RefSeq" id="XP_020045204.1">
    <property type="nucleotide sequence ID" value="XM_020192055.1"/>
</dbReference>
<evidence type="ECO:0000313" key="3">
    <source>
        <dbReference type="EMBL" id="ODV58897.1"/>
    </source>
</evidence>
<dbReference type="OrthoDB" id="3981305at2759"/>
<feature type="region of interest" description="Disordered" evidence="2">
    <location>
        <begin position="434"/>
        <end position="522"/>
    </location>
</feature>